<feature type="transmembrane region" description="Helical" evidence="2">
    <location>
        <begin position="6"/>
        <end position="27"/>
    </location>
</feature>
<feature type="region of interest" description="Disordered" evidence="1">
    <location>
        <begin position="81"/>
        <end position="100"/>
    </location>
</feature>
<gene>
    <name evidence="3" type="ORF">GCM10010191_44320</name>
</gene>
<feature type="transmembrane region" description="Helical" evidence="2">
    <location>
        <begin position="39"/>
        <end position="66"/>
    </location>
</feature>
<keyword evidence="2" id="KW-0472">Membrane</keyword>
<keyword evidence="3" id="KW-0378">Hydrolase</keyword>
<keyword evidence="4" id="KW-1185">Reference proteome</keyword>
<dbReference type="InterPro" id="IPR000801">
    <property type="entry name" value="Esterase-like"/>
</dbReference>
<dbReference type="Gene3D" id="3.40.50.1820">
    <property type="entry name" value="alpha/beta hydrolase"/>
    <property type="match status" value="1"/>
</dbReference>
<evidence type="ECO:0000256" key="2">
    <source>
        <dbReference type="SAM" id="Phobius"/>
    </source>
</evidence>
<keyword evidence="2" id="KW-1133">Transmembrane helix</keyword>
<sequence>MQLTSGWLIGALILLAIVATGLTVRLLPKASGRGPRQVLARLGLLAACQVSLVLALAAGMNGYFLFYVTWGDLLGTTGGGPGKVREGAPGSPGAAAGRPLPRVISPLGATSGLRSDDRDGRLDEVTIPGPRTGLRVKAYVYLPPQYFQPRFERRRFPVTLVLAGYPGDPRGIIKRQGMLKDASTGIKTGRIQPTVYVITRSMVAPPRDTECTDVPGGPQAESFFSQDVPEAIADTYRVAAGSQGWGVMGQSTGGYCAAKLAMRHSDRFAAGASLGGYLRAVQDRSTGDLYGGSRQVRDDNDLIWRLEHRPAPPVSLLLAQTEQGPEFDQAQRFVKAAKPPLQVATLFPRDGGHNLRTFQRLTPELLRWMSGRLKVV</sequence>
<dbReference type="PANTHER" id="PTHR48098:SF1">
    <property type="entry name" value="DIACYLGLYCEROL ACYLTRANSFERASE_MYCOLYLTRANSFERASE AG85A"/>
    <property type="match status" value="1"/>
</dbReference>
<evidence type="ECO:0000313" key="3">
    <source>
        <dbReference type="EMBL" id="GAA2426851.1"/>
    </source>
</evidence>
<name>A0ABN3JEC2_9ACTN</name>
<protein>
    <submittedName>
        <fullName evidence="3">Alpha/beta hydrolase-fold protein</fullName>
    </submittedName>
</protein>
<dbReference type="RefSeq" id="WP_344591243.1">
    <property type="nucleotide sequence ID" value="NZ_BAAARW010000016.1"/>
</dbReference>
<feature type="compositionally biased region" description="Low complexity" evidence="1">
    <location>
        <begin position="87"/>
        <end position="100"/>
    </location>
</feature>
<organism evidence="3 4">
    <name type="scientific">Actinomadura vinacea</name>
    <dbReference type="NCBI Taxonomy" id="115336"/>
    <lineage>
        <taxon>Bacteria</taxon>
        <taxon>Bacillati</taxon>
        <taxon>Actinomycetota</taxon>
        <taxon>Actinomycetes</taxon>
        <taxon>Streptosporangiales</taxon>
        <taxon>Thermomonosporaceae</taxon>
        <taxon>Actinomadura</taxon>
    </lineage>
</organism>
<evidence type="ECO:0000256" key="1">
    <source>
        <dbReference type="SAM" id="MobiDB-lite"/>
    </source>
</evidence>
<evidence type="ECO:0000313" key="4">
    <source>
        <dbReference type="Proteomes" id="UP001501231"/>
    </source>
</evidence>
<dbReference type="PANTHER" id="PTHR48098">
    <property type="entry name" value="ENTEROCHELIN ESTERASE-RELATED"/>
    <property type="match status" value="1"/>
</dbReference>
<accession>A0ABN3JEC2</accession>
<reference evidence="3 4" key="1">
    <citation type="journal article" date="2019" name="Int. J. Syst. Evol. Microbiol.">
        <title>The Global Catalogue of Microorganisms (GCM) 10K type strain sequencing project: providing services to taxonomists for standard genome sequencing and annotation.</title>
        <authorList>
            <consortium name="The Broad Institute Genomics Platform"/>
            <consortium name="The Broad Institute Genome Sequencing Center for Infectious Disease"/>
            <person name="Wu L."/>
            <person name="Ma J."/>
        </authorList>
    </citation>
    <scope>NUCLEOTIDE SEQUENCE [LARGE SCALE GENOMIC DNA]</scope>
    <source>
        <strain evidence="3 4">JCM 3325</strain>
    </source>
</reference>
<dbReference type="InterPro" id="IPR050583">
    <property type="entry name" value="Mycobacterial_A85_antigen"/>
</dbReference>
<dbReference type="SUPFAM" id="SSF53474">
    <property type="entry name" value="alpha/beta-Hydrolases"/>
    <property type="match status" value="1"/>
</dbReference>
<dbReference type="EMBL" id="BAAARW010000016">
    <property type="protein sequence ID" value="GAA2426851.1"/>
    <property type="molecule type" value="Genomic_DNA"/>
</dbReference>
<dbReference type="Proteomes" id="UP001501231">
    <property type="component" value="Unassembled WGS sequence"/>
</dbReference>
<proteinExistence type="predicted"/>
<dbReference type="GO" id="GO:0016787">
    <property type="term" value="F:hydrolase activity"/>
    <property type="evidence" value="ECO:0007669"/>
    <property type="project" value="UniProtKB-KW"/>
</dbReference>
<keyword evidence="2" id="KW-0812">Transmembrane</keyword>
<dbReference type="Pfam" id="PF00756">
    <property type="entry name" value="Esterase"/>
    <property type="match status" value="1"/>
</dbReference>
<dbReference type="InterPro" id="IPR029058">
    <property type="entry name" value="AB_hydrolase_fold"/>
</dbReference>
<comment type="caution">
    <text evidence="3">The sequence shown here is derived from an EMBL/GenBank/DDBJ whole genome shotgun (WGS) entry which is preliminary data.</text>
</comment>